<dbReference type="Gene3D" id="1.10.357.10">
    <property type="entry name" value="Tetracycline Repressor, domain 2"/>
    <property type="match status" value="1"/>
</dbReference>
<keyword evidence="7" id="KW-1185">Reference proteome</keyword>
<gene>
    <name evidence="6" type="ORF">San01_12670</name>
</gene>
<evidence type="ECO:0000256" key="3">
    <source>
        <dbReference type="ARBA" id="ARBA00023163"/>
    </source>
</evidence>
<dbReference type="SUPFAM" id="SSF48498">
    <property type="entry name" value="Tetracyclin repressor-like, C-terminal domain"/>
    <property type="match status" value="1"/>
</dbReference>
<dbReference type="GO" id="GO:0003700">
    <property type="term" value="F:DNA-binding transcription factor activity"/>
    <property type="evidence" value="ECO:0007669"/>
    <property type="project" value="TreeGrafter"/>
</dbReference>
<dbReference type="PROSITE" id="PS01081">
    <property type="entry name" value="HTH_TETR_1"/>
    <property type="match status" value="1"/>
</dbReference>
<dbReference type="InterPro" id="IPR001647">
    <property type="entry name" value="HTH_TetR"/>
</dbReference>
<dbReference type="GO" id="GO:0000976">
    <property type="term" value="F:transcription cis-regulatory region binding"/>
    <property type="evidence" value="ECO:0007669"/>
    <property type="project" value="TreeGrafter"/>
</dbReference>
<dbReference type="InterPro" id="IPR050109">
    <property type="entry name" value="HTH-type_TetR-like_transc_reg"/>
</dbReference>
<accession>A0A5J4LBA5</accession>
<proteinExistence type="predicted"/>
<comment type="caution">
    <text evidence="6">The sequence shown here is derived from an EMBL/GenBank/DDBJ whole genome shotgun (WGS) entry which is preliminary data.</text>
</comment>
<dbReference type="GeneID" id="96750679"/>
<feature type="DNA-binding region" description="H-T-H motif" evidence="4">
    <location>
        <begin position="31"/>
        <end position="50"/>
    </location>
</feature>
<evidence type="ECO:0000256" key="1">
    <source>
        <dbReference type="ARBA" id="ARBA00023015"/>
    </source>
</evidence>
<evidence type="ECO:0000259" key="5">
    <source>
        <dbReference type="PROSITE" id="PS50977"/>
    </source>
</evidence>
<dbReference type="InterPro" id="IPR009057">
    <property type="entry name" value="Homeodomain-like_sf"/>
</dbReference>
<feature type="domain" description="HTH tetR-type" evidence="5">
    <location>
        <begin position="8"/>
        <end position="68"/>
    </location>
</feature>
<evidence type="ECO:0000256" key="2">
    <source>
        <dbReference type="ARBA" id="ARBA00023125"/>
    </source>
</evidence>
<dbReference type="Pfam" id="PF00440">
    <property type="entry name" value="TetR_N"/>
    <property type="match status" value="1"/>
</dbReference>
<dbReference type="OrthoDB" id="3237195at2"/>
<dbReference type="InterPro" id="IPR036271">
    <property type="entry name" value="Tet_transcr_reg_TetR-rel_C_sf"/>
</dbReference>
<sequence length="197" mass="21500">MVAQERSARTRQRLVHAAAVEIDENGYERATLTRICKYAQLSIGALTFHFNSKRDLADAVRADARALTNDRMKQVAHGHAPGLDCLIHLTGELAHLLETEVVVRSAARLERDCPGDGGWLESWLPAVRCLLREAQRSEELRPGVDPQVMTALAVHLVTGAETFARASAGGADPHLPAVATQLERMWEVVLRGAVATP</sequence>
<reference evidence="6 7" key="1">
    <citation type="submission" date="2019-10" db="EMBL/GenBank/DDBJ databases">
        <title>Whole genome shotgun sequence of Streptomyces angustmyceticus NBRC 3934.</title>
        <authorList>
            <person name="Hosoyama A."/>
            <person name="Ichikawa N."/>
            <person name="Kimura A."/>
            <person name="Kitahashi Y."/>
            <person name="Komaki H."/>
            <person name="Uohara A."/>
        </authorList>
    </citation>
    <scope>NUCLEOTIDE SEQUENCE [LARGE SCALE GENOMIC DNA]</scope>
    <source>
        <strain evidence="6 7">NBRC 3934</strain>
    </source>
</reference>
<dbReference type="PROSITE" id="PS50977">
    <property type="entry name" value="HTH_TETR_2"/>
    <property type="match status" value="1"/>
</dbReference>
<evidence type="ECO:0000313" key="7">
    <source>
        <dbReference type="Proteomes" id="UP000325598"/>
    </source>
</evidence>
<protein>
    <submittedName>
        <fullName evidence="6">TetR family transcriptional regulator</fullName>
    </submittedName>
</protein>
<name>A0A5J4LBA5_9ACTN</name>
<evidence type="ECO:0000313" key="6">
    <source>
        <dbReference type="EMBL" id="GES28780.1"/>
    </source>
</evidence>
<dbReference type="AlphaFoldDB" id="A0A5J4LBA5"/>
<keyword evidence="1" id="KW-0805">Transcription regulation</keyword>
<evidence type="ECO:0000256" key="4">
    <source>
        <dbReference type="PROSITE-ProRule" id="PRU00335"/>
    </source>
</evidence>
<dbReference type="InterPro" id="IPR023772">
    <property type="entry name" value="DNA-bd_HTH_TetR-type_CS"/>
</dbReference>
<dbReference type="SUPFAM" id="SSF46689">
    <property type="entry name" value="Homeodomain-like"/>
    <property type="match status" value="1"/>
</dbReference>
<dbReference type="PANTHER" id="PTHR30055:SF234">
    <property type="entry name" value="HTH-TYPE TRANSCRIPTIONAL REGULATOR BETI"/>
    <property type="match status" value="1"/>
</dbReference>
<dbReference type="Proteomes" id="UP000325598">
    <property type="component" value="Unassembled WGS sequence"/>
</dbReference>
<dbReference type="PANTHER" id="PTHR30055">
    <property type="entry name" value="HTH-TYPE TRANSCRIPTIONAL REGULATOR RUTR"/>
    <property type="match status" value="1"/>
</dbReference>
<organism evidence="6 7">
    <name type="scientific">Streptomyces angustmyceticus</name>
    <dbReference type="NCBI Taxonomy" id="285578"/>
    <lineage>
        <taxon>Bacteria</taxon>
        <taxon>Bacillati</taxon>
        <taxon>Actinomycetota</taxon>
        <taxon>Actinomycetes</taxon>
        <taxon>Kitasatosporales</taxon>
        <taxon>Streptomycetaceae</taxon>
        <taxon>Streptomyces</taxon>
    </lineage>
</organism>
<keyword evidence="3" id="KW-0804">Transcription</keyword>
<dbReference type="RefSeq" id="WP_086719142.1">
    <property type="nucleotide sequence ID" value="NZ_BLAG01000005.1"/>
</dbReference>
<keyword evidence="2 4" id="KW-0238">DNA-binding</keyword>
<dbReference type="EMBL" id="BLAG01000005">
    <property type="protein sequence ID" value="GES28780.1"/>
    <property type="molecule type" value="Genomic_DNA"/>
</dbReference>